<dbReference type="PANTHER" id="PTHR17357">
    <property type="entry name" value="GM2 GANGLIOSIDE ACTIVATOR PROTEIN"/>
    <property type="match status" value="1"/>
</dbReference>
<proteinExistence type="predicted"/>
<dbReference type="OrthoDB" id="6409159at2759"/>
<dbReference type="SUPFAM" id="SSF63707">
    <property type="entry name" value="Ganglioside M2 (gm2) activator"/>
    <property type="match status" value="1"/>
</dbReference>
<dbReference type="Gene3D" id="2.70.220.10">
    <property type="entry name" value="Ganglioside GM2 activator"/>
    <property type="match status" value="2"/>
</dbReference>
<name>A0A3M7QBS9_BRAPC</name>
<feature type="signal peptide" evidence="2">
    <location>
        <begin position="1"/>
        <end position="16"/>
    </location>
</feature>
<reference evidence="3 4" key="1">
    <citation type="journal article" date="2018" name="Sci. Rep.">
        <title>Genomic signatures of local adaptation to the degree of environmental predictability in rotifers.</title>
        <authorList>
            <person name="Franch-Gras L."/>
            <person name="Hahn C."/>
            <person name="Garcia-Roger E.M."/>
            <person name="Carmona M.J."/>
            <person name="Serra M."/>
            <person name="Gomez A."/>
        </authorList>
    </citation>
    <scope>NUCLEOTIDE SEQUENCE [LARGE SCALE GENOMIC DNA]</scope>
    <source>
        <strain evidence="3">HYR1</strain>
    </source>
</reference>
<comment type="caution">
    <text evidence="3">The sequence shown here is derived from an EMBL/GenBank/DDBJ whole genome shotgun (WGS) entry which is preliminary data.</text>
</comment>
<evidence type="ECO:0000256" key="1">
    <source>
        <dbReference type="ARBA" id="ARBA00022729"/>
    </source>
</evidence>
<feature type="chain" id="PRO_5018303378" evidence="2">
    <location>
        <begin position="17"/>
        <end position="261"/>
    </location>
</feature>
<dbReference type="GO" id="GO:0009898">
    <property type="term" value="C:cytoplasmic side of plasma membrane"/>
    <property type="evidence" value="ECO:0007669"/>
    <property type="project" value="TreeGrafter"/>
</dbReference>
<dbReference type="Proteomes" id="UP000276133">
    <property type="component" value="Unassembled WGS sequence"/>
</dbReference>
<accession>A0A3M7QBS9</accession>
<dbReference type="AlphaFoldDB" id="A0A3M7QBS9"/>
<gene>
    <name evidence="3" type="ORF">BpHYR1_049209</name>
</gene>
<keyword evidence="4" id="KW-1185">Reference proteome</keyword>
<dbReference type="GO" id="GO:0005319">
    <property type="term" value="F:lipid transporter activity"/>
    <property type="evidence" value="ECO:0007669"/>
    <property type="project" value="TreeGrafter"/>
</dbReference>
<keyword evidence="1 2" id="KW-0732">Signal</keyword>
<evidence type="ECO:0000256" key="2">
    <source>
        <dbReference type="SAM" id="SignalP"/>
    </source>
</evidence>
<dbReference type="InterPro" id="IPR036846">
    <property type="entry name" value="GM2-AP_sf"/>
</dbReference>
<dbReference type="PANTHER" id="PTHR17357:SF0">
    <property type="entry name" value="GANGLIOSIDE GM2 ACTIVATOR"/>
    <property type="match status" value="1"/>
</dbReference>
<dbReference type="EMBL" id="REGN01006687">
    <property type="protein sequence ID" value="RNA08614.1"/>
    <property type="molecule type" value="Genomic_DNA"/>
</dbReference>
<dbReference type="GO" id="GO:0006689">
    <property type="term" value="P:ganglioside catabolic process"/>
    <property type="evidence" value="ECO:0007669"/>
    <property type="project" value="InterPro"/>
</dbReference>
<protein>
    <submittedName>
        <fullName evidence="3">Ganglioside GM2 activator</fullName>
    </submittedName>
</protein>
<dbReference type="GO" id="GO:0008047">
    <property type="term" value="F:enzyme activator activity"/>
    <property type="evidence" value="ECO:0007669"/>
    <property type="project" value="InterPro"/>
</dbReference>
<feature type="non-terminal residue" evidence="3">
    <location>
        <position position="261"/>
    </location>
</feature>
<sequence length="261" mass="28582">MSFLYLIAFLPALIKCQTLNKFQWNNCGSPAVSLYEVDVTPMPIVQPGSIDLTFIAEFKRAMSGGLATKLTITRTVSGLKLPIRCYLAAGVYVGSCDYDDLCKIVATLFPSFKPETCPPSVAEFGIDCKCPLNVRTNFLIDIAEHVEVPAADSSIFSFLASGDFDIKIETKDSNGPFACLNSSNACQYRRFFDVRFQLKIWNNCGSPAVSLYEVDVTPMPIVQPGSIDLTFIAEFKRAMSGGLATKLTITRIASGLKLPIR</sequence>
<evidence type="ECO:0000313" key="4">
    <source>
        <dbReference type="Proteomes" id="UP000276133"/>
    </source>
</evidence>
<evidence type="ECO:0000313" key="3">
    <source>
        <dbReference type="EMBL" id="RNA08614.1"/>
    </source>
</evidence>
<organism evidence="3 4">
    <name type="scientific">Brachionus plicatilis</name>
    <name type="common">Marine rotifer</name>
    <name type="synonym">Brachionus muelleri</name>
    <dbReference type="NCBI Taxonomy" id="10195"/>
    <lineage>
        <taxon>Eukaryota</taxon>
        <taxon>Metazoa</taxon>
        <taxon>Spiralia</taxon>
        <taxon>Gnathifera</taxon>
        <taxon>Rotifera</taxon>
        <taxon>Eurotatoria</taxon>
        <taxon>Monogononta</taxon>
        <taxon>Pseudotrocha</taxon>
        <taxon>Ploima</taxon>
        <taxon>Brachionidae</taxon>
        <taxon>Brachionus</taxon>
    </lineage>
</organism>
<dbReference type="InterPro" id="IPR028996">
    <property type="entry name" value="GM2-AP"/>
</dbReference>